<proteinExistence type="predicted"/>
<protein>
    <submittedName>
        <fullName evidence="1">Uncharacterized protein</fullName>
    </submittedName>
</protein>
<dbReference type="EMBL" id="JACXVP010000009">
    <property type="protein sequence ID" value="KAG5587522.1"/>
    <property type="molecule type" value="Genomic_DNA"/>
</dbReference>
<name>A0A9J5XIK7_SOLCO</name>
<evidence type="ECO:0000313" key="2">
    <source>
        <dbReference type="Proteomes" id="UP000824120"/>
    </source>
</evidence>
<dbReference type="Proteomes" id="UP000824120">
    <property type="component" value="Chromosome 9"/>
</dbReference>
<comment type="caution">
    <text evidence="1">The sequence shown here is derived from an EMBL/GenBank/DDBJ whole genome shotgun (WGS) entry which is preliminary data.</text>
</comment>
<evidence type="ECO:0000313" key="1">
    <source>
        <dbReference type="EMBL" id="KAG5587522.1"/>
    </source>
</evidence>
<gene>
    <name evidence="1" type="ORF">H5410_047956</name>
</gene>
<reference evidence="1 2" key="1">
    <citation type="submission" date="2020-09" db="EMBL/GenBank/DDBJ databases">
        <title>De no assembly of potato wild relative species, Solanum commersonii.</title>
        <authorList>
            <person name="Cho K."/>
        </authorList>
    </citation>
    <scope>NUCLEOTIDE SEQUENCE [LARGE SCALE GENOMIC DNA]</scope>
    <source>
        <strain evidence="1">LZ3.2</strain>
        <tissue evidence="1">Leaf</tissue>
    </source>
</reference>
<accession>A0A9J5XIK7</accession>
<dbReference type="AlphaFoldDB" id="A0A9J5XIK7"/>
<sequence>MEESWWHERTTSFQHLNCQIYGLRKVSCKTSNLEDWKKQLKSGSFVVSYIATTTWQFLQINSIFILNHIFFPSRNLYCAVSIQASSVATNFLENENI</sequence>
<organism evidence="1 2">
    <name type="scientific">Solanum commersonii</name>
    <name type="common">Commerson's wild potato</name>
    <name type="synonym">Commerson's nightshade</name>
    <dbReference type="NCBI Taxonomy" id="4109"/>
    <lineage>
        <taxon>Eukaryota</taxon>
        <taxon>Viridiplantae</taxon>
        <taxon>Streptophyta</taxon>
        <taxon>Embryophyta</taxon>
        <taxon>Tracheophyta</taxon>
        <taxon>Spermatophyta</taxon>
        <taxon>Magnoliopsida</taxon>
        <taxon>eudicotyledons</taxon>
        <taxon>Gunneridae</taxon>
        <taxon>Pentapetalae</taxon>
        <taxon>asterids</taxon>
        <taxon>lamiids</taxon>
        <taxon>Solanales</taxon>
        <taxon>Solanaceae</taxon>
        <taxon>Solanoideae</taxon>
        <taxon>Solaneae</taxon>
        <taxon>Solanum</taxon>
    </lineage>
</organism>
<keyword evidence="2" id="KW-1185">Reference proteome</keyword>